<evidence type="ECO:0000313" key="10">
    <source>
        <dbReference type="EMBL" id="AXO67761.1"/>
    </source>
</evidence>
<evidence type="ECO:0000256" key="1">
    <source>
        <dbReference type="ARBA" id="ARBA00010761"/>
    </source>
</evidence>
<keyword evidence="2" id="KW-0699">rRNA-binding</keyword>
<dbReference type="GO" id="GO:0019843">
    <property type="term" value="F:rRNA binding"/>
    <property type="evidence" value="ECO:0007669"/>
    <property type="project" value="UniProtKB-KW"/>
</dbReference>
<reference evidence="10" key="1">
    <citation type="submission" date="2018-07" db="EMBL/GenBank/DDBJ databases">
        <authorList>
            <person name="Quirk P.G."/>
            <person name="Krulwich T.A."/>
        </authorList>
    </citation>
    <scope>NUCLEOTIDE SEQUENCE</scope>
</reference>
<protein>
    <recommendedName>
        <fullName evidence="6">Small ribosomal subunit protein uS3c</fullName>
    </recommendedName>
</protein>
<dbReference type="InterPro" id="IPR005704">
    <property type="entry name" value="Ribosomal_uS3_bac-typ"/>
</dbReference>
<dbReference type="GO" id="GO:0006412">
    <property type="term" value="P:translation"/>
    <property type="evidence" value="ECO:0007669"/>
    <property type="project" value="InterPro"/>
</dbReference>
<evidence type="ECO:0000256" key="8">
    <source>
        <dbReference type="RuleBase" id="RU003624"/>
    </source>
</evidence>
<geneLocation type="plastid" evidence="10"/>
<dbReference type="AlphaFoldDB" id="A0A346HG37"/>
<dbReference type="EMBL" id="MH591948">
    <property type="protein sequence ID" value="AXO67761.1"/>
    <property type="molecule type" value="Genomic_DNA"/>
</dbReference>
<dbReference type="Pfam" id="PF00189">
    <property type="entry name" value="Ribosomal_S3_C"/>
    <property type="match status" value="1"/>
</dbReference>
<dbReference type="PROSITE" id="PS00548">
    <property type="entry name" value="RIBOSOMAL_S3"/>
    <property type="match status" value="1"/>
</dbReference>
<dbReference type="InterPro" id="IPR001351">
    <property type="entry name" value="Ribosomal_uS3_C"/>
</dbReference>
<accession>A0A346HG37</accession>
<dbReference type="NCBIfam" id="TIGR01009">
    <property type="entry name" value="rpsC_bact"/>
    <property type="match status" value="1"/>
</dbReference>
<evidence type="ECO:0000256" key="4">
    <source>
        <dbReference type="ARBA" id="ARBA00022980"/>
    </source>
</evidence>
<dbReference type="InterPro" id="IPR018280">
    <property type="entry name" value="Ribosomal_uS3_CS"/>
</dbReference>
<dbReference type="InterPro" id="IPR036419">
    <property type="entry name" value="Ribosomal_S3_C_sf"/>
</dbReference>
<keyword evidence="4 8" id="KW-0689">Ribosomal protein</keyword>
<dbReference type="Gene3D" id="3.30.300.20">
    <property type="match status" value="1"/>
</dbReference>
<dbReference type="Pfam" id="PF07650">
    <property type="entry name" value="KH_2"/>
    <property type="match status" value="1"/>
</dbReference>
<dbReference type="InterPro" id="IPR057258">
    <property type="entry name" value="Ribosomal_uS3"/>
</dbReference>
<proteinExistence type="inferred from homology"/>
<evidence type="ECO:0000256" key="3">
    <source>
        <dbReference type="ARBA" id="ARBA00022884"/>
    </source>
</evidence>
<dbReference type="PROSITE" id="PS50823">
    <property type="entry name" value="KH_TYPE_2"/>
    <property type="match status" value="1"/>
</dbReference>
<dbReference type="CDD" id="cd02412">
    <property type="entry name" value="KH-II_30S_S3"/>
    <property type="match status" value="1"/>
</dbReference>
<dbReference type="InterPro" id="IPR009019">
    <property type="entry name" value="KH_sf_prok-type"/>
</dbReference>
<dbReference type="FunFam" id="3.30.300.20:FF:000001">
    <property type="entry name" value="30S ribosomal protein S3"/>
    <property type="match status" value="1"/>
</dbReference>
<dbReference type="GO" id="GO:0022627">
    <property type="term" value="C:cytosolic small ribosomal subunit"/>
    <property type="evidence" value="ECO:0007669"/>
    <property type="project" value="TreeGrafter"/>
</dbReference>
<comment type="similarity">
    <text evidence="1 8">Belongs to the universal ribosomal protein uS3 family.</text>
</comment>
<sequence length="232" mass="26738">MGQKVHPLGFRLGITQEHQSHWYAKRAMYPIFMAEDRFIRSYCHEKYAEAGLITITISRQVDHVRISLEVARPKILVGSRGQDLESVRQDLVNELLQFRQKKWSAMQRATIVELRLTLHVTQVENPNTSATILAEDLAEQLEKRIPFRRAMKTVLQRAEREKIPGIKIQVSGRLNGADIARTEWIRKGRVPLHTLQAKIDYKARTAKTIYGLLGIKIWLFKGMKNELSVKGS</sequence>
<keyword evidence="5 8" id="KW-0687">Ribonucleoprotein</keyword>
<keyword evidence="10" id="KW-0934">Plastid</keyword>
<name>A0A346HG37_9CHLO</name>
<dbReference type="HAMAP" id="MF_01309_B">
    <property type="entry name" value="Ribosomal_uS3_B"/>
    <property type="match status" value="1"/>
</dbReference>
<dbReference type="SUPFAM" id="SSF54814">
    <property type="entry name" value="Prokaryotic type KH domain (KH-domain type II)"/>
    <property type="match status" value="1"/>
</dbReference>
<keyword evidence="3 7" id="KW-0694">RNA-binding</keyword>
<gene>
    <name evidence="10" type="primary">rps3</name>
</gene>
<dbReference type="InterPro" id="IPR004044">
    <property type="entry name" value="KH_dom_type_2"/>
</dbReference>
<evidence type="ECO:0000256" key="2">
    <source>
        <dbReference type="ARBA" id="ARBA00022730"/>
    </source>
</evidence>
<organism evidence="10">
    <name type="scientific">uncultured Choricystis</name>
    <dbReference type="NCBI Taxonomy" id="858337"/>
    <lineage>
        <taxon>Eukaryota</taxon>
        <taxon>Viridiplantae</taxon>
        <taxon>Chlorophyta</taxon>
        <taxon>core chlorophytes</taxon>
        <taxon>Trebouxiophyceae</taxon>
        <taxon>environmental samples</taxon>
    </lineage>
</organism>
<evidence type="ECO:0000256" key="6">
    <source>
        <dbReference type="ARBA" id="ARBA00035154"/>
    </source>
</evidence>
<dbReference type="Gene3D" id="3.30.1140.32">
    <property type="entry name" value="Ribosomal protein S3, C-terminal domain"/>
    <property type="match status" value="1"/>
</dbReference>
<feature type="domain" description="KH type-2" evidence="9">
    <location>
        <begin position="39"/>
        <end position="124"/>
    </location>
</feature>
<dbReference type="PANTHER" id="PTHR11760">
    <property type="entry name" value="30S/40S RIBOSOMAL PROTEIN S3"/>
    <property type="match status" value="1"/>
</dbReference>
<dbReference type="InterPro" id="IPR015946">
    <property type="entry name" value="KH_dom-like_a/b"/>
</dbReference>
<evidence type="ECO:0000256" key="7">
    <source>
        <dbReference type="PROSITE-ProRule" id="PRU00118"/>
    </source>
</evidence>
<evidence type="ECO:0000259" key="9">
    <source>
        <dbReference type="PROSITE" id="PS50823"/>
    </source>
</evidence>
<dbReference type="GO" id="GO:0003735">
    <property type="term" value="F:structural constituent of ribosome"/>
    <property type="evidence" value="ECO:0007669"/>
    <property type="project" value="InterPro"/>
</dbReference>
<dbReference type="SUPFAM" id="SSF54821">
    <property type="entry name" value="Ribosomal protein S3 C-terminal domain"/>
    <property type="match status" value="1"/>
</dbReference>
<dbReference type="PANTHER" id="PTHR11760:SF19">
    <property type="entry name" value="SMALL RIBOSOMAL SUBUNIT PROTEIN US3C"/>
    <property type="match status" value="1"/>
</dbReference>
<evidence type="ECO:0000256" key="5">
    <source>
        <dbReference type="ARBA" id="ARBA00023274"/>
    </source>
</evidence>